<name>A0ACC1KPD6_9FUNG</name>
<accession>A0ACC1KPD6</accession>
<proteinExistence type="predicted"/>
<dbReference type="Proteomes" id="UP001140066">
    <property type="component" value="Unassembled WGS sequence"/>
</dbReference>
<comment type="caution">
    <text evidence="1">The sequence shown here is derived from an EMBL/GenBank/DDBJ whole genome shotgun (WGS) entry which is preliminary data.</text>
</comment>
<sequence>MALYVYAQTQNPTTLTLATGSLSLANHVEAIGQGDMRRGQTECDKLLRKHSTHQGALALKAYILAKLGNAEEATTLGQQVLHTPGALKSSHVLQGLWLTFRVLRLPELEIAVYNTALVHTPNSEQLYCKIFMAAARSKLYKDQHAAAVALNKLFKQDKYLWWVVTSLLMQAKSAQDSSVRQLQLTLAERMAEKALSEGRLTNTEELRIYLEVLELQDNHAAMIAALSTSGPLAEKIANDPDLITQWIGLLIKTGDCKQACTVAVAALEARDNWADYKLYVEATVAQASEGEGPVQAACANFDKWAAQRGRERGAKLAGVELTIRLHDAGYAKPVDEGADAVGERIWSYVDQFMTKAICYSDVMQHFVTHVKSATASGQTSGAIDFHAKQLEQRLHNARAAATATKCSEDAAQSWVSLERIRYLIQALSDDVDPQRWVADIGAMLSFGLDSDEAEQKLAACSDMTLIACQRLILAAFLAYPEPEQRGLLFASLFKVVCVLEAGIKMNDDRFLLKLYAIRLYLYLSCYDRARALYDTLNIKNIQFDTLGYLINGHGMSLGCFSTDLELCYDGVSFYDRSDARIPQELESAYGNGTYSNITDFTTFRDNLTHSVQRECTHRCALRGEAFDHGTSKDILEQWKEADAISIEHTDETIAALHDNRDIGVMGLQTPVDMAKWNLEIMTRQIPLPGSAWIKIFSMVPQIMHYIVCSEIELLEAKIGDLLVVIEEAGQSVSSHDLLLARGVHQVATLYLRAQSGDEGFDSELSALTEMIIGALPPDMSASNSLDLCDVALSTIRTASVATELFTLALSVKHALSAQRSPSANAVTLELSQIRKTALKLVGGLRTWTEKPARESIDALWVNAEDPLLASATTFLLSRRKSAVTLATKGCVGSWLKSVNNMAAHWKKCT</sequence>
<evidence type="ECO:0000313" key="2">
    <source>
        <dbReference type="Proteomes" id="UP001140066"/>
    </source>
</evidence>
<gene>
    <name evidence="1" type="primary">MDM20</name>
    <name evidence="1" type="ORF">GGI18_000148</name>
</gene>
<organism evidence="1 2">
    <name type="scientific">Coemansia linderi</name>
    <dbReference type="NCBI Taxonomy" id="2663919"/>
    <lineage>
        <taxon>Eukaryota</taxon>
        <taxon>Fungi</taxon>
        <taxon>Fungi incertae sedis</taxon>
        <taxon>Zoopagomycota</taxon>
        <taxon>Kickxellomycotina</taxon>
        <taxon>Kickxellomycetes</taxon>
        <taxon>Kickxellales</taxon>
        <taxon>Kickxellaceae</taxon>
        <taxon>Coemansia</taxon>
    </lineage>
</organism>
<evidence type="ECO:0000313" key="1">
    <source>
        <dbReference type="EMBL" id="KAJ2792727.1"/>
    </source>
</evidence>
<dbReference type="EMBL" id="JANBUK010000008">
    <property type="protein sequence ID" value="KAJ2792727.1"/>
    <property type="molecule type" value="Genomic_DNA"/>
</dbReference>
<reference evidence="1" key="1">
    <citation type="submission" date="2022-07" db="EMBL/GenBank/DDBJ databases">
        <title>Phylogenomic reconstructions and comparative analyses of Kickxellomycotina fungi.</title>
        <authorList>
            <person name="Reynolds N.K."/>
            <person name="Stajich J.E."/>
            <person name="Barry K."/>
            <person name="Grigoriev I.V."/>
            <person name="Crous P."/>
            <person name="Smith M.E."/>
        </authorList>
    </citation>
    <scope>NUCLEOTIDE SEQUENCE</scope>
    <source>
        <strain evidence="1">BCRC 34191</strain>
    </source>
</reference>
<protein>
    <submittedName>
        <fullName evidence="1">Mitochondrial distribution and morphology</fullName>
    </submittedName>
</protein>
<keyword evidence="2" id="KW-1185">Reference proteome</keyword>